<evidence type="ECO:0000256" key="4">
    <source>
        <dbReference type="ARBA" id="ARBA00009667"/>
    </source>
</evidence>
<name>A0A523BCN1_9CREN</name>
<dbReference type="GO" id="GO:0003949">
    <property type="term" value="F:1-(5-phosphoribosyl)-5-[(5-phosphoribosylamino)methylideneamino]imidazole-4-carboxamide isomerase activity"/>
    <property type="evidence" value="ECO:0007669"/>
    <property type="project" value="UniProtKB-UniRule"/>
</dbReference>
<keyword evidence="10 11" id="KW-0413">Isomerase</keyword>
<evidence type="ECO:0000256" key="5">
    <source>
        <dbReference type="ARBA" id="ARBA00012550"/>
    </source>
</evidence>
<dbReference type="InterPro" id="IPR013785">
    <property type="entry name" value="Aldolase_TIM"/>
</dbReference>
<dbReference type="GO" id="GO:0000105">
    <property type="term" value="P:L-histidine biosynthetic process"/>
    <property type="evidence" value="ECO:0007669"/>
    <property type="project" value="UniProtKB-UniRule"/>
</dbReference>
<dbReference type="PANTHER" id="PTHR43090:SF2">
    <property type="entry name" value="1-(5-PHOSPHORIBOSYL)-5-[(5-PHOSPHORIBOSYLAMINO)METHYLIDENEAMINO] IMIDAZOLE-4-CARBOXAMIDE ISOMERASE"/>
    <property type="match status" value="1"/>
</dbReference>
<evidence type="ECO:0000256" key="2">
    <source>
        <dbReference type="ARBA" id="ARBA00004496"/>
    </source>
</evidence>
<organism evidence="15 17">
    <name type="scientific">Thermoproteota archaeon</name>
    <dbReference type="NCBI Taxonomy" id="2056631"/>
    <lineage>
        <taxon>Archaea</taxon>
        <taxon>Thermoproteota</taxon>
    </lineage>
</organism>
<evidence type="ECO:0000313" key="16">
    <source>
        <dbReference type="Proteomes" id="UP000316080"/>
    </source>
</evidence>
<proteinExistence type="inferred from homology"/>
<dbReference type="InterPro" id="IPR011060">
    <property type="entry name" value="RibuloseP-bd_barrel"/>
</dbReference>
<evidence type="ECO:0000256" key="1">
    <source>
        <dbReference type="ARBA" id="ARBA00000901"/>
    </source>
</evidence>
<dbReference type="InterPro" id="IPR023016">
    <property type="entry name" value="HisA/PriA"/>
</dbReference>
<dbReference type="GO" id="GO:0005737">
    <property type="term" value="C:cytoplasm"/>
    <property type="evidence" value="ECO:0007669"/>
    <property type="project" value="UniProtKB-SubCell"/>
</dbReference>
<evidence type="ECO:0000256" key="11">
    <source>
        <dbReference type="HAMAP-Rule" id="MF_01014"/>
    </source>
</evidence>
<dbReference type="EMBL" id="QNVI01000044">
    <property type="protein sequence ID" value="TDA38706.1"/>
    <property type="molecule type" value="Genomic_DNA"/>
</dbReference>
<evidence type="ECO:0000256" key="13">
    <source>
        <dbReference type="RuleBase" id="RU003658"/>
    </source>
</evidence>
<dbReference type="NCBIfam" id="TIGR00007">
    <property type="entry name" value="1-(5-phosphoribosyl)-5-[(5-phosphoribosylamino)methylideneamino]imidazole-4-carboxamide isomerase"/>
    <property type="match status" value="1"/>
</dbReference>
<keyword evidence="8 11" id="KW-0028">Amino-acid biosynthesis</keyword>
<evidence type="ECO:0000256" key="10">
    <source>
        <dbReference type="ARBA" id="ARBA00023235"/>
    </source>
</evidence>
<dbReference type="Proteomes" id="UP000316080">
    <property type="component" value="Unassembled WGS sequence"/>
</dbReference>
<gene>
    <name evidence="11 15" type="primary">hisA</name>
    <name evidence="15" type="ORF">DSO09_03870</name>
    <name evidence="14" type="ORF">EF809_02640</name>
</gene>
<dbReference type="InterPro" id="IPR006063">
    <property type="entry name" value="HisA_bact_arch"/>
</dbReference>
<protein>
    <recommendedName>
        <fullName evidence="6 11">1-(5-phosphoribosyl)-5-[(5-phosphoribosylamino)methylideneamino] imidazole-4-carboxamide isomerase</fullName>
        <ecNumber evidence="5 11">5.3.1.16</ecNumber>
    </recommendedName>
    <alternativeName>
        <fullName evidence="11">Phosphoribosylformimino-5-aminoimidazole carboxamide ribotide isomerase</fullName>
    </alternativeName>
</protein>
<keyword evidence="9 11" id="KW-0368">Histidine biosynthesis</keyword>
<evidence type="ECO:0000256" key="7">
    <source>
        <dbReference type="ARBA" id="ARBA00022490"/>
    </source>
</evidence>
<dbReference type="SUPFAM" id="SSF51366">
    <property type="entry name" value="Ribulose-phoshate binding barrel"/>
    <property type="match status" value="1"/>
</dbReference>
<dbReference type="UniPathway" id="UPA00031">
    <property type="reaction ID" value="UER00009"/>
</dbReference>
<comment type="caution">
    <text evidence="15">The sequence shown here is derived from an EMBL/GenBank/DDBJ whole genome shotgun (WGS) entry which is preliminary data.</text>
</comment>
<evidence type="ECO:0000256" key="6">
    <source>
        <dbReference type="ARBA" id="ARBA00018464"/>
    </source>
</evidence>
<dbReference type="InterPro" id="IPR044524">
    <property type="entry name" value="Isoase_HisA-like"/>
</dbReference>
<evidence type="ECO:0000256" key="3">
    <source>
        <dbReference type="ARBA" id="ARBA00005133"/>
    </source>
</evidence>
<feature type="active site" description="Proton acceptor" evidence="11">
    <location>
        <position position="8"/>
    </location>
</feature>
<comment type="pathway">
    <text evidence="3 11 13">Amino-acid biosynthesis; L-histidine biosynthesis; L-histidine from 5-phospho-alpha-D-ribose 1-diphosphate: step 4/9.</text>
</comment>
<comment type="subcellular location">
    <subcellularLocation>
        <location evidence="2 11 13">Cytoplasm</location>
    </subcellularLocation>
</comment>
<dbReference type="InterPro" id="IPR006062">
    <property type="entry name" value="His_biosynth"/>
</dbReference>
<evidence type="ECO:0000256" key="12">
    <source>
        <dbReference type="RuleBase" id="RU003657"/>
    </source>
</evidence>
<dbReference type="EC" id="5.3.1.16" evidence="5 11"/>
<reference evidence="15 17" key="1">
    <citation type="journal article" date="2019" name="Nat. Microbiol.">
        <title>Expanding anaerobic alkane metabolism in the domain of Archaea.</title>
        <authorList>
            <person name="Wang Y."/>
            <person name="Wegener G."/>
            <person name="Hou J."/>
            <person name="Wang F."/>
            <person name="Xiao X."/>
        </authorList>
    </citation>
    <scope>NUCLEOTIDE SEQUENCE [LARGE SCALE GENOMIC DNA]</scope>
    <source>
        <strain evidence="15">WYZ-LMO11</strain>
    </source>
</reference>
<dbReference type="Gene3D" id="3.20.20.70">
    <property type="entry name" value="Aldolase class I"/>
    <property type="match status" value="1"/>
</dbReference>
<comment type="similarity">
    <text evidence="4 11 12">Belongs to the HisA/HisF family.</text>
</comment>
<dbReference type="GO" id="GO:0000162">
    <property type="term" value="P:L-tryptophan biosynthetic process"/>
    <property type="evidence" value="ECO:0007669"/>
    <property type="project" value="TreeGrafter"/>
</dbReference>
<dbReference type="Pfam" id="PF00977">
    <property type="entry name" value="His_biosynth"/>
    <property type="match status" value="1"/>
</dbReference>
<dbReference type="CDD" id="cd04732">
    <property type="entry name" value="HisA"/>
    <property type="match status" value="1"/>
</dbReference>
<evidence type="ECO:0000313" key="15">
    <source>
        <dbReference type="EMBL" id="TDA38706.1"/>
    </source>
</evidence>
<evidence type="ECO:0000313" key="17">
    <source>
        <dbReference type="Proteomes" id="UP000317265"/>
    </source>
</evidence>
<keyword evidence="7 11" id="KW-0963">Cytoplasm</keyword>
<feature type="active site" description="Proton donor" evidence="11">
    <location>
        <position position="128"/>
    </location>
</feature>
<dbReference type="EMBL" id="RXIH01000022">
    <property type="protein sequence ID" value="RZN56533.1"/>
    <property type="molecule type" value="Genomic_DNA"/>
</dbReference>
<dbReference type="PANTHER" id="PTHR43090">
    <property type="entry name" value="1-(5-PHOSPHORIBOSYL)-5-[(5-PHOSPHORIBOSYLAMINO)METHYLIDENEAMINO] IMIDAZOLE-4-CARBOXAMIDE ISOMERASE"/>
    <property type="match status" value="1"/>
</dbReference>
<comment type="catalytic activity">
    <reaction evidence="1 11 13">
        <text>1-(5-phospho-beta-D-ribosyl)-5-[(5-phospho-beta-D-ribosylamino)methylideneamino]imidazole-4-carboxamide = 5-[(5-phospho-1-deoxy-D-ribulos-1-ylimino)methylamino]-1-(5-phospho-beta-D-ribosyl)imidazole-4-carboxamide</text>
        <dbReference type="Rhea" id="RHEA:15469"/>
        <dbReference type="ChEBI" id="CHEBI:58435"/>
        <dbReference type="ChEBI" id="CHEBI:58525"/>
        <dbReference type="EC" id="5.3.1.16"/>
    </reaction>
</comment>
<reference evidence="14 16" key="2">
    <citation type="journal article" date="2019" name="Nat. Microbiol.">
        <title>Wide diversity of methane and short-chain alkane metabolisms in uncultured archaea.</title>
        <authorList>
            <person name="Borrel G."/>
            <person name="Adam P.S."/>
            <person name="McKay L.J."/>
            <person name="Chen L.X."/>
            <person name="Sierra-Garcia I.N."/>
            <person name="Sieber C.M."/>
            <person name="Letourneur Q."/>
            <person name="Ghozlane A."/>
            <person name="Andersen G.L."/>
            <person name="Li W.J."/>
            <person name="Hallam S.J."/>
            <person name="Muyzer G."/>
            <person name="de Oliveira V.M."/>
            <person name="Inskeep W.P."/>
            <person name="Banfield J.F."/>
            <person name="Gribaldo S."/>
        </authorList>
    </citation>
    <scope>NUCLEOTIDE SEQUENCE [LARGE SCALE GENOMIC DNA]</scope>
    <source>
        <strain evidence="14">Verst-YHS</strain>
    </source>
</reference>
<evidence type="ECO:0000256" key="8">
    <source>
        <dbReference type="ARBA" id="ARBA00022605"/>
    </source>
</evidence>
<dbReference type="Proteomes" id="UP000317265">
    <property type="component" value="Unassembled WGS sequence"/>
</dbReference>
<dbReference type="AlphaFoldDB" id="A0A523BCN1"/>
<evidence type="ECO:0000256" key="9">
    <source>
        <dbReference type="ARBA" id="ARBA00023102"/>
    </source>
</evidence>
<sequence>MLIIPAVDISKGKCVRLFMGRIEEYKVYYDNPLDAVRKWEEEGAELLHLVDLDAAIGIGNNREIIKKILKESKIPIQIGGGIRNLEIAKEYLESGAHRVIFGTAALELRIIREAIDKFGSEKIMAAIDHAMGRVAIKGWKEILELDAEILCRNLFSLGVKRFLMTSIDRDGTLKGPNISYSLAVASKIPAEFYLAGGFSRIEEIIPLKGRVAGVIIGKALYEGKIDFKKAKEVLKHVN</sequence>
<accession>A0A523BCN1</accession>
<evidence type="ECO:0000313" key="14">
    <source>
        <dbReference type="EMBL" id="RZN56533.1"/>
    </source>
</evidence>
<dbReference type="HAMAP" id="MF_01014">
    <property type="entry name" value="HisA"/>
    <property type="match status" value="1"/>
</dbReference>
<dbReference type="FunFam" id="3.20.20.70:FF:000009">
    <property type="entry name" value="1-(5-phosphoribosyl)-5-[(5-phosphoribosylamino)methylideneamino] imidazole-4-carboxamide isomerase"/>
    <property type="match status" value="1"/>
</dbReference>